<feature type="domain" description="VWFA" evidence="1">
    <location>
        <begin position="257"/>
        <end position="463"/>
    </location>
</feature>
<dbReference type="Gene3D" id="3.40.50.410">
    <property type="entry name" value="von Willebrand factor, type A domain"/>
    <property type="match status" value="1"/>
</dbReference>
<gene>
    <name evidence="2" type="ORF">ACFOKC_04940</name>
</gene>
<evidence type="ECO:0000259" key="1">
    <source>
        <dbReference type="PROSITE" id="PS50234"/>
    </source>
</evidence>
<dbReference type="InterPro" id="IPR023833">
    <property type="entry name" value="Signal_pept_SipW-depend-type"/>
</dbReference>
<accession>A0ABD5NCP7</accession>
<dbReference type="NCBIfam" id="TIGR04088">
    <property type="entry name" value="cognate_SipW"/>
    <property type="match status" value="1"/>
</dbReference>
<organism evidence="2 3">
    <name type="scientific">Halobacterium litoreum</name>
    <dbReference type="NCBI Taxonomy" id="2039234"/>
    <lineage>
        <taxon>Archaea</taxon>
        <taxon>Methanobacteriati</taxon>
        <taxon>Methanobacteriota</taxon>
        <taxon>Stenosarchaea group</taxon>
        <taxon>Halobacteria</taxon>
        <taxon>Halobacteriales</taxon>
        <taxon>Halobacteriaceae</taxon>
        <taxon>Halobacterium</taxon>
    </lineage>
</organism>
<proteinExistence type="predicted"/>
<comment type="caution">
    <text evidence="2">The sequence shown here is derived from an EMBL/GenBank/DDBJ whole genome shotgun (WGS) entry which is preliminary data.</text>
</comment>
<dbReference type="AlphaFoldDB" id="A0ABD5NCP7"/>
<dbReference type="InterPro" id="IPR002035">
    <property type="entry name" value="VWF_A"/>
</dbReference>
<dbReference type="InterPro" id="IPR006311">
    <property type="entry name" value="TAT_signal"/>
</dbReference>
<evidence type="ECO:0000313" key="3">
    <source>
        <dbReference type="Proteomes" id="UP001595660"/>
    </source>
</evidence>
<name>A0ABD5NCP7_9EURY</name>
<dbReference type="SMART" id="SM00327">
    <property type="entry name" value="VWA"/>
    <property type="match status" value="1"/>
</dbReference>
<keyword evidence="3" id="KW-1185">Reference proteome</keyword>
<evidence type="ECO:0000313" key="2">
    <source>
        <dbReference type="EMBL" id="MFC3477066.1"/>
    </source>
</evidence>
<dbReference type="SUPFAM" id="SSF53300">
    <property type="entry name" value="vWA-like"/>
    <property type="match status" value="1"/>
</dbReference>
<dbReference type="PROSITE" id="PS51318">
    <property type="entry name" value="TAT"/>
    <property type="match status" value="1"/>
</dbReference>
<dbReference type="Pfam" id="PF00092">
    <property type="entry name" value="VWA"/>
    <property type="match status" value="1"/>
</dbReference>
<dbReference type="Proteomes" id="UP001595660">
    <property type="component" value="Unassembled WGS sequence"/>
</dbReference>
<dbReference type="EMBL" id="JBHRWN010000002">
    <property type="protein sequence ID" value="MFC3477066.1"/>
    <property type="molecule type" value="Genomic_DNA"/>
</dbReference>
<dbReference type="PROSITE" id="PS50234">
    <property type="entry name" value="VWFA"/>
    <property type="match status" value="1"/>
</dbReference>
<dbReference type="GeneID" id="69117012"/>
<dbReference type="InterPro" id="IPR036465">
    <property type="entry name" value="vWFA_dom_sf"/>
</dbReference>
<reference evidence="2 3" key="1">
    <citation type="journal article" date="2019" name="Int. J. Syst. Evol. Microbiol.">
        <title>The Global Catalogue of Microorganisms (GCM) 10K type strain sequencing project: providing services to taxonomists for standard genome sequencing and annotation.</title>
        <authorList>
            <consortium name="The Broad Institute Genomics Platform"/>
            <consortium name="The Broad Institute Genome Sequencing Center for Infectious Disease"/>
            <person name="Wu L."/>
            <person name="Ma J."/>
        </authorList>
    </citation>
    <scope>NUCLEOTIDE SEQUENCE [LARGE SCALE GENOMIC DNA]</scope>
    <source>
        <strain evidence="2 3">CGMCC 1.12562</strain>
    </source>
</reference>
<sequence>MNDDYTTLSRRQMLAALGGVGLASAGAGLGTSAYLNDTESFDANTVTAGRLDLKVDWEEHYSFPQLYGFDDPTVGLDVTRTEPTEPSAYVGLPDPENPMVWVREDDLAAYMDATAIESFPDPDGDGAQEMSTEDFEYVPCEDGADTGVHFDPSVEGALRTRNAGTYADGEVKPLVSLEDVKPGDFGEFTLSFHLCDNPGYVWLQAANVTESENGLTEPESEVDETPETPELAEQIQTAWWYDIDGNNVIDESVGEVDVMIAVDTSGSLSDDQVGELADAANTLASDLVADADARVGGLTFGGDDVGNFTALADSPVTFSGLSAGGNTPMPAALEIAAAELDANARPDAETFVVLLTDGGPNYANKTYAAGGFTVGGDYTGGDPGDSEIDDSEMDETAAIAADIREDHHILAVGINDNRAPTGREGEPGVPLLSTYLRDQIAGTMANYFSTTDPAAVTNVLDAILDVIATPEEVFRRGTLADDLAALSSGNGIPLDAGRSTAFDELADAPDDPARQCFQAGVNYFVGFAWWLPADVGNEVQSDGVGFDFGFYAEQCRNNDGSGPAA</sequence>
<dbReference type="CDD" id="cd00198">
    <property type="entry name" value="vWFA"/>
    <property type="match status" value="1"/>
</dbReference>
<dbReference type="RefSeq" id="WP_232571800.1">
    <property type="nucleotide sequence ID" value="NZ_CP089466.1"/>
</dbReference>
<protein>
    <submittedName>
        <fullName evidence="2">VWA domain-containing protein</fullName>
    </submittedName>
</protein>